<proteinExistence type="predicted"/>
<protein>
    <recommendedName>
        <fullName evidence="2">CCHC-type domain-containing protein</fullName>
    </recommendedName>
</protein>
<keyword evidence="1" id="KW-0863">Zinc-finger</keyword>
<dbReference type="PROSITE" id="PS50158">
    <property type="entry name" value="ZF_CCHC"/>
    <property type="match status" value="1"/>
</dbReference>
<gene>
    <name evidence="3" type="ORF">Tci_881602</name>
</gene>
<feature type="domain" description="CCHC-type" evidence="2">
    <location>
        <begin position="27"/>
        <end position="40"/>
    </location>
</feature>
<dbReference type="InterPro" id="IPR036875">
    <property type="entry name" value="Znf_CCHC_sf"/>
</dbReference>
<keyword evidence="1" id="KW-0862">Zinc</keyword>
<feature type="non-terminal residue" evidence="3">
    <location>
        <position position="1"/>
    </location>
</feature>
<evidence type="ECO:0000313" key="3">
    <source>
        <dbReference type="EMBL" id="GFD09633.1"/>
    </source>
</evidence>
<dbReference type="InterPro" id="IPR001878">
    <property type="entry name" value="Znf_CCHC"/>
</dbReference>
<name>A0A699TIU1_TANCI</name>
<dbReference type="Gene3D" id="4.10.60.10">
    <property type="entry name" value="Zinc finger, CCHC-type"/>
    <property type="match status" value="1"/>
</dbReference>
<dbReference type="GO" id="GO:0003676">
    <property type="term" value="F:nucleic acid binding"/>
    <property type="evidence" value="ECO:0007669"/>
    <property type="project" value="InterPro"/>
</dbReference>
<organism evidence="3">
    <name type="scientific">Tanacetum cinerariifolium</name>
    <name type="common">Dalmatian daisy</name>
    <name type="synonym">Chrysanthemum cinerariifolium</name>
    <dbReference type="NCBI Taxonomy" id="118510"/>
    <lineage>
        <taxon>Eukaryota</taxon>
        <taxon>Viridiplantae</taxon>
        <taxon>Streptophyta</taxon>
        <taxon>Embryophyta</taxon>
        <taxon>Tracheophyta</taxon>
        <taxon>Spermatophyta</taxon>
        <taxon>Magnoliopsida</taxon>
        <taxon>eudicotyledons</taxon>
        <taxon>Gunneridae</taxon>
        <taxon>Pentapetalae</taxon>
        <taxon>asterids</taxon>
        <taxon>campanulids</taxon>
        <taxon>Asterales</taxon>
        <taxon>Asteraceae</taxon>
        <taxon>Asteroideae</taxon>
        <taxon>Anthemideae</taxon>
        <taxon>Anthemidinae</taxon>
        <taxon>Tanacetum</taxon>
    </lineage>
</organism>
<dbReference type="GO" id="GO:0008270">
    <property type="term" value="F:zinc ion binding"/>
    <property type="evidence" value="ECO:0007669"/>
    <property type="project" value="UniProtKB-KW"/>
</dbReference>
<evidence type="ECO:0000259" key="2">
    <source>
        <dbReference type="PROSITE" id="PS50158"/>
    </source>
</evidence>
<dbReference type="EMBL" id="BKCJ011246880">
    <property type="protein sequence ID" value="GFD09633.1"/>
    <property type="molecule type" value="Genomic_DNA"/>
</dbReference>
<dbReference type="SUPFAM" id="SSF57756">
    <property type="entry name" value="Retrovirus zinc finger-like domains"/>
    <property type="match status" value="1"/>
</dbReference>
<reference evidence="3" key="1">
    <citation type="journal article" date="2019" name="Sci. Rep.">
        <title>Draft genome of Tanacetum cinerariifolium, the natural source of mosquito coil.</title>
        <authorList>
            <person name="Yamashiro T."/>
            <person name="Shiraishi A."/>
            <person name="Satake H."/>
            <person name="Nakayama K."/>
        </authorList>
    </citation>
    <scope>NUCLEOTIDE SEQUENCE</scope>
</reference>
<evidence type="ECO:0000256" key="1">
    <source>
        <dbReference type="PROSITE-ProRule" id="PRU00047"/>
    </source>
</evidence>
<keyword evidence="1" id="KW-0479">Metal-binding</keyword>
<dbReference type="AlphaFoldDB" id="A0A699TIU1"/>
<accession>A0A699TIU1</accession>
<sequence length="99" mass="11632">DNQRIVNVARARETVGTTVVQKSGIQCYNCKEYRHVARECHKLKRANDAAYHKENMLLCKQEEAGFQLNVEQADWRDDTDDEPKDKELEAHYMYMAQIQ</sequence>
<comment type="caution">
    <text evidence="3">The sequence shown here is derived from an EMBL/GenBank/DDBJ whole genome shotgun (WGS) entry which is preliminary data.</text>
</comment>